<proteinExistence type="predicted"/>
<feature type="region of interest" description="Disordered" evidence="1">
    <location>
        <begin position="112"/>
        <end position="244"/>
    </location>
</feature>
<evidence type="ECO:0000313" key="2">
    <source>
        <dbReference type="EMBL" id="CAB0043868.1"/>
    </source>
</evidence>
<feature type="region of interest" description="Disordered" evidence="1">
    <location>
        <begin position="1"/>
        <end position="100"/>
    </location>
</feature>
<dbReference type="EMBL" id="CADCXV010001358">
    <property type="protein sequence ID" value="CAB0043868.1"/>
    <property type="molecule type" value="Genomic_DNA"/>
</dbReference>
<protein>
    <submittedName>
        <fullName evidence="2">Uncharacterized protein</fullName>
    </submittedName>
</protein>
<gene>
    <name evidence="2" type="ORF">TBRA_LOCUS15456</name>
</gene>
<accession>A0A6H5J193</accession>
<dbReference type="Proteomes" id="UP000479190">
    <property type="component" value="Unassembled WGS sequence"/>
</dbReference>
<evidence type="ECO:0000313" key="3">
    <source>
        <dbReference type="Proteomes" id="UP000479190"/>
    </source>
</evidence>
<reference evidence="2 3" key="1">
    <citation type="submission" date="2020-02" db="EMBL/GenBank/DDBJ databases">
        <authorList>
            <person name="Ferguson B K."/>
        </authorList>
    </citation>
    <scope>NUCLEOTIDE SEQUENCE [LARGE SCALE GENOMIC DNA]</scope>
</reference>
<dbReference type="AlphaFoldDB" id="A0A6H5J193"/>
<keyword evidence="3" id="KW-1185">Reference proteome</keyword>
<sequence>MSGRNRNRAAVPPGSDPAPVPEPAHRRRAAAARQVPIEQELENAIEVAPRAAAARRPRVAVRRPAADVRRPRAAAPAPRVRRPRAAVPRPAAIQPALEDELADAPERCRRAAVGRRPRVAAQRPVQLPPDPEGEDAAAPVALNEIANAPAAPVRRARGGAVARRPRGAAPRHAAARLAPENEFADVPVAQERRPRAAVPRPAAGPVQRPRGAAPRPADVQPAPEIEIAAAPVRRPRAAAPRPAAVPIRRPRVAAPAAVLARRLRAPPSRPVTAPPVPEIEDEAAAGFPARDDPEAARFFGDWRQRADAMDHEYGSDEEQSDFDEFAEQDLEIEENDDDEEIQEVADEVRSVLDNSLSNNPDRVNYSNMKNSFDRQAHSTSLRDNADAIQSTPIHSTSAKQFDQDSSSFSLRHTHQGQLIISSANRSQLIDCDQVKTPSRPQIKTNNVYYRPGGILLSSTQLSRLFWSFSIARAHDRRK</sequence>
<name>A0A6H5J193_9HYME</name>
<feature type="compositionally biased region" description="Low complexity" evidence="1">
    <location>
        <begin position="196"/>
        <end position="244"/>
    </location>
</feature>
<feature type="compositionally biased region" description="Low complexity" evidence="1">
    <location>
        <begin position="136"/>
        <end position="178"/>
    </location>
</feature>
<organism evidence="2 3">
    <name type="scientific">Trichogramma brassicae</name>
    <dbReference type="NCBI Taxonomy" id="86971"/>
    <lineage>
        <taxon>Eukaryota</taxon>
        <taxon>Metazoa</taxon>
        <taxon>Ecdysozoa</taxon>
        <taxon>Arthropoda</taxon>
        <taxon>Hexapoda</taxon>
        <taxon>Insecta</taxon>
        <taxon>Pterygota</taxon>
        <taxon>Neoptera</taxon>
        <taxon>Endopterygota</taxon>
        <taxon>Hymenoptera</taxon>
        <taxon>Apocrita</taxon>
        <taxon>Proctotrupomorpha</taxon>
        <taxon>Chalcidoidea</taxon>
        <taxon>Trichogrammatidae</taxon>
        <taxon>Trichogramma</taxon>
    </lineage>
</organism>
<evidence type="ECO:0000256" key="1">
    <source>
        <dbReference type="SAM" id="MobiDB-lite"/>
    </source>
</evidence>